<dbReference type="EMBL" id="PFEQ01000001">
    <property type="protein sequence ID" value="PJE74602.1"/>
    <property type="molecule type" value="Genomic_DNA"/>
</dbReference>
<organism evidence="1 2">
    <name type="scientific">Candidatus Taylorbacteria bacterium CG10_big_fil_rev_8_21_14_0_10_41_48</name>
    <dbReference type="NCBI Taxonomy" id="1975024"/>
    <lineage>
        <taxon>Bacteria</taxon>
        <taxon>Candidatus Tayloriibacteriota</taxon>
    </lineage>
</organism>
<dbReference type="AlphaFoldDB" id="A0A2M8LDA8"/>
<comment type="caution">
    <text evidence="1">The sequence shown here is derived from an EMBL/GenBank/DDBJ whole genome shotgun (WGS) entry which is preliminary data.</text>
</comment>
<evidence type="ECO:0000313" key="1">
    <source>
        <dbReference type="EMBL" id="PJE74602.1"/>
    </source>
</evidence>
<gene>
    <name evidence="1" type="ORF">COV01_01050</name>
</gene>
<proteinExistence type="predicted"/>
<reference evidence="2" key="1">
    <citation type="submission" date="2017-09" db="EMBL/GenBank/DDBJ databases">
        <title>Depth-based differentiation of microbial function through sediment-hosted aquifers and enrichment of novel symbionts in the deep terrestrial subsurface.</title>
        <authorList>
            <person name="Probst A.J."/>
            <person name="Ladd B."/>
            <person name="Jarett J.K."/>
            <person name="Geller-Mcgrath D.E."/>
            <person name="Sieber C.M.K."/>
            <person name="Emerson J.B."/>
            <person name="Anantharaman K."/>
            <person name="Thomas B.C."/>
            <person name="Malmstrom R."/>
            <person name="Stieglmeier M."/>
            <person name="Klingl A."/>
            <person name="Woyke T."/>
            <person name="Ryan C.M."/>
            <person name="Banfield J.F."/>
        </authorList>
    </citation>
    <scope>NUCLEOTIDE SEQUENCE [LARGE SCALE GENOMIC DNA]</scope>
</reference>
<sequence>MLHIFTTDHGADSLRKRFRVPKKSADRRALTAIDKGLSRDKLTGDLRKWVDLKYFSHEGLSNPVLWANTLWIFGFDDRLITCFPLPGNLNKDAVKQLRKHRELSRLRTQNKTEF</sequence>
<dbReference type="Proteomes" id="UP000228700">
    <property type="component" value="Unassembled WGS sequence"/>
</dbReference>
<accession>A0A2M8LDA8</accession>
<name>A0A2M8LDA8_9BACT</name>
<evidence type="ECO:0000313" key="2">
    <source>
        <dbReference type="Proteomes" id="UP000228700"/>
    </source>
</evidence>
<protein>
    <submittedName>
        <fullName evidence="1">Uncharacterized protein</fullName>
    </submittedName>
</protein>